<evidence type="ECO:0000256" key="2">
    <source>
        <dbReference type="ARBA" id="ARBA00022475"/>
    </source>
</evidence>
<feature type="transmembrane region" description="Helical" evidence="8">
    <location>
        <begin position="12"/>
        <end position="28"/>
    </location>
</feature>
<feature type="transmembrane region" description="Helical" evidence="8">
    <location>
        <begin position="328"/>
        <end position="345"/>
    </location>
</feature>
<feature type="domain" description="Glycosyltransferase RgtA/B/C/D-like" evidence="9">
    <location>
        <begin position="62"/>
        <end position="217"/>
    </location>
</feature>
<evidence type="ECO:0000313" key="10">
    <source>
        <dbReference type="EMBL" id="SBW06046.1"/>
    </source>
</evidence>
<dbReference type="PANTHER" id="PTHR33908">
    <property type="entry name" value="MANNOSYLTRANSFERASE YKCB-RELATED"/>
    <property type="match status" value="1"/>
</dbReference>
<evidence type="ECO:0000259" key="9">
    <source>
        <dbReference type="Pfam" id="PF13231"/>
    </source>
</evidence>
<dbReference type="PANTHER" id="PTHR33908:SF11">
    <property type="entry name" value="MEMBRANE PROTEIN"/>
    <property type="match status" value="1"/>
</dbReference>
<evidence type="ECO:0000256" key="4">
    <source>
        <dbReference type="ARBA" id="ARBA00022679"/>
    </source>
</evidence>
<dbReference type="AlphaFoldDB" id="A0A212K312"/>
<feature type="transmembrane region" description="Helical" evidence="8">
    <location>
        <begin position="110"/>
        <end position="129"/>
    </location>
</feature>
<evidence type="ECO:0000256" key="8">
    <source>
        <dbReference type="SAM" id="Phobius"/>
    </source>
</evidence>
<evidence type="ECO:0000256" key="7">
    <source>
        <dbReference type="ARBA" id="ARBA00023136"/>
    </source>
</evidence>
<name>A0A212K312_9BACT</name>
<evidence type="ECO:0000256" key="3">
    <source>
        <dbReference type="ARBA" id="ARBA00022676"/>
    </source>
</evidence>
<keyword evidence="4" id="KW-0808">Transferase</keyword>
<evidence type="ECO:0000256" key="6">
    <source>
        <dbReference type="ARBA" id="ARBA00022989"/>
    </source>
</evidence>
<feature type="transmembrane region" description="Helical" evidence="8">
    <location>
        <begin position="265"/>
        <end position="286"/>
    </location>
</feature>
<dbReference type="GO" id="GO:0005886">
    <property type="term" value="C:plasma membrane"/>
    <property type="evidence" value="ECO:0007669"/>
    <property type="project" value="UniProtKB-SubCell"/>
</dbReference>
<organism evidence="10">
    <name type="scientific">uncultured Dysgonomonas sp</name>
    <dbReference type="NCBI Taxonomy" id="206096"/>
    <lineage>
        <taxon>Bacteria</taxon>
        <taxon>Pseudomonadati</taxon>
        <taxon>Bacteroidota</taxon>
        <taxon>Bacteroidia</taxon>
        <taxon>Bacteroidales</taxon>
        <taxon>Dysgonomonadaceae</taxon>
        <taxon>Dysgonomonas</taxon>
        <taxon>environmental samples</taxon>
    </lineage>
</organism>
<feature type="transmembrane region" description="Helical" evidence="8">
    <location>
        <begin position="161"/>
        <end position="194"/>
    </location>
</feature>
<accession>A0A212K312</accession>
<dbReference type="EMBL" id="FLUL01000001">
    <property type="protein sequence ID" value="SBW06046.1"/>
    <property type="molecule type" value="Genomic_DNA"/>
</dbReference>
<keyword evidence="5 8" id="KW-0812">Transmembrane</keyword>
<keyword evidence="6 8" id="KW-1133">Transmembrane helix</keyword>
<gene>
    <name evidence="10" type="ORF">KL86DYS2_12900</name>
</gene>
<proteinExistence type="predicted"/>
<keyword evidence="3" id="KW-0328">Glycosyltransferase</keyword>
<keyword evidence="7 8" id="KW-0472">Membrane</keyword>
<feature type="transmembrane region" description="Helical" evidence="8">
    <location>
        <begin position="298"/>
        <end position="322"/>
    </location>
</feature>
<dbReference type="InterPro" id="IPR050297">
    <property type="entry name" value="LipidA_mod_glycosyltrf_83"/>
</dbReference>
<dbReference type="GO" id="GO:0009103">
    <property type="term" value="P:lipopolysaccharide biosynthetic process"/>
    <property type="evidence" value="ECO:0007669"/>
    <property type="project" value="UniProtKB-ARBA"/>
</dbReference>
<reference evidence="10" key="1">
    <citation type="submission" date="2016-04" db="EMBL/GenBank/DDBJ databases">
        <authorList>
            <person name="Evans L.H."/>
            <person name="Alamgir A."/>
            <person name="Owens N."/>
            <person name="Weber N.D."/>
            <person name="Virtaneva K."/>
            <person name="Barbian K."/>
            <person name="Babar A."/>
            <person name="Rosenke K."/>
        </authorList>
    </citation>
    <scope>NUCLEOTIDE SEQUENCE</scope>
    <source>
        <strain evidence="10">86-2</strain>
    </source>
</reference>
<keyword evidence="2" id="KW-1003">Cell membrane</keyword>
<dbReference type="RefSeq" id="WP_296951048.1">
    <property type="nucleotide sequence ID" value="NZ_LT599021.1"/>
</dbReference>
<dbReference type="InterPro" id="IPR038731">
    <property type="entry name" value="RgtA/B/C-like"/>
</dbReference>
<comment type="subcellular location">
    <subcellularLocation>
        <location evidence="1">Cell membrane</location>
        <topology evidence="1">Multi-pass membrane protein</topology>
    </subcellularLocation>
</comment>
<dbReference type="Pfam" id="PF13231">
    <property type="entry name" value="PMT_2"/>
    <property type="match status" value="1"/>
</dbReference>
<protein>
    <recommendedName>
        <fullName evidence="9">Glycosyltransferase RgtA/B/C/D-like domain-containing protein</fullName>
    </recommendedName>
</protein>
<dbReference type="GO" id="GO:0016763">
    <property type="term" value="F:pentosyltransferase activity"/>
    <property type="evidence" value="ECO:0007669"/>
    <property type="project" value="TreeGrafter"/>
</dbReference>
<feature type="transmembrane region" description="Helical" evidence="8">
    <location>
        <begin position="82"/>
        <end position="103"/>
    </location>
</feature>
<evidence type="ECO:0000256" key="1">
    <source>
        <dbReference type="ARBA" id="ARBA00004651"/>
    </source>
</evidence>
<feature type="transmembrane region" description="Helical" evidence="8">
    <location>
        <begin position="200"/>
        <end position="220"/>
    </location>
</feature>
<sequence>MGIRNKNRKVSSVYILLFAIGISLFTYLDFADLAIPYDDAYSVFMVKSSYSDIVKITAKDVHPPLYYWGLKAFSSIFGDTIFSLRLFSALGIFATFLLGYFPIRKQFGDRVALVFISLLIMFPVTQYLVTDIRMYSWTMFFVLACAICGYKVYLEGRFRNWGLFLITGLCSAYLHNYGLLSVVGIYIFLLVFLVQKKKEWKHLVYCGIVFSALYVPWLLQLIWQFSDVANEYWIKPLTLNDLFLHIYYFYSPKEVWRPFTDFTKIQMMIGLIIVMGIQLLITLKVLCSGIKNRDEKTYLAIISFLVFLFPILIAALISILYVPILASRYMTCSFGLFVLNLAFVFDKACEYPIYRRLTNVFFVLLIFVGGVRVYSGVKYYNETESLYHKIRLFTTNDAEKQILVAADSSYSIMPRLQLIVPDHYFCILKTAADNDFSPFVFQKIDSIPLCDFILVHHEPKEISADFRKYQHQLSERYIFSDSIQALDSYLYKLKLR</sequence>
<feature type="transmembrane region" description="Helical" evidence="8">
    <location>
        <begin position="357"/>
        <end position="375"/>
    </location>
</feature>
<evidence type="ECO:0000256" key="5">
    <source>
        <dbReference type="ARBA" id="ARBA00022692"/>
    </source>
</evidence>